<feature type="non-terminal residue" evidence="2">
    <location>
        <position position="1"/>
    </location>
</feature>
<protein>
    <submittedName>
        <fullName evidence="2">D-mannose binding lectin protein with Apple-likecarbohydrate-binding domain</fullName>
    </submittedName>
</protein>
<reference evidence="3" key="1">
    <citation type="journal article" date="2019" name="Curr. Biol.">
        <title>Genome Sequence of Striga asiatica Provides Insight into the Evolution of Plant Parasitism.</title>
        <authorList>
            <person name="Yoshida S."/>
            <person name="Kim S."/>
            <person name="Wafula E.K."/>
            <person name="Tanskanen J."/>
            <person name="Kim Y.M."/>
            <person name="Honaas L."/>
            <person name="Yang Z."/>
            <person name="Spallek T."/>
            <person name="Conn C.E."/>
            <person name="Ichihashi Y."/>
            <person name="Cheong K."/>
            <person name="Cui S."/>
            <person name="Der J.P."/>
            <person name="Gundlach H."/>
            <person name="Jiao Y."/>
            <person name="Hori C."/>
            <person name="Ishida J.K."/>
            <person name="Kasahara H."/>
            <person name="Kiba T."/>
            <person name="Kim M.S."/>
            <person name="Koo N."/>
            <person name="Laohavisit A."/>
            <person name="Lee Y.H."/>
            <person name="Lumba S."/>
            <person name="McCourt P."/>
            <person name="Mortimer J.C."/>
            <person name="Mutuku J.M."/>
            <person name="Nomura T."/>
            <person name="Sasaki-Sekimoto Y."/>
            <person name="Seto Y."/>
            <person name="Wang Y."/>
            <person name="Wakatake T."/>
            <person name="Sakakibara H."/>
            <person name="Demura T."/>
            <person name="Yamaguchi S."/>
            <person name="Yoneyama K."/>
            <person name="Manabe R.I."/>
            <person name="Nelson D.C."/>
            <person name="Schulman A.H."/>
            <person name="Timko M.P."/>
            <person name="dePamphilis C.W."/>
            <person name="Choi D."/>
            <person name="Shirasu K."/>
        </authorList>
    </citation>
    <scope>NUCLEOTIDE SEQUENCE [LARGE SCALE GENOMIC DNA]</scope>
    <source>
        <strain evidence="3">cv. UVA1</strain>
    </source>
</reference>
<feature type="compositionally biased region" description="Basic residues" evidence="1">
    <location>
        <begin position="81"/>
        <end position="92"/>
    </location>
</feature>
<dbReference type="EMBL" id="BKCP01005283">
    <property type="protein sequence ID" value="GER37067.1"/>
    <property type="molecule type" value="Genomic_DNA"/>
</dbReference>
<feature type="region of interest" description="Disordered" evidence="1">
    <location>
        <begin position="55"/>
        <end position="110"/>
    </location>
</feature>
<dbReference type="AlphaFoldDB" id="A0A5A7PY84"/>
<feature type="non-terminal residue" evidence="2">
    <location>
        <position position="206"/>
    </location>
</feature>
<evidence type="ECO:0000256" key="1">
    <source>
        <dbReference type="SAM" id="MobiDB-lite"/>
    </source>
</evidence>
<feature type="compositionally biased region" description="Polar residues" evidence="1">
    <location>
        <begin position="55"/>
        <end position="77"/>
    </location>
</feature>
<dbReference type="OrthoDB" id="10249612at2759"/>
<comment type="caution">
    <text evidence="2">The sequence shown here is derived from an EMBL/GenBank/DDBJ whole genome shotgun (WGS) entry which is preliminary data.</text>
</comment>
<sequence>SFEHCLLFPASTETDLDPQCPQKRAVSCHSSTTASSPMALASVQSVATMRVLSSTKQNLRAPNSPTNPPASETSTPQYLLHSHRLSQPRRHVGPSSSRPASGLPFLKGKTLKSGETGPLLGLDSRDRRVWRADCGERASVGLGVLDLDGLPAKAWKLRLIFLVPKESDLQRKLVMVDEEKEGMLTVLWLLALAFIRHERSSAELWR</sequence>
<dbReference type="Proteomes" id="UP000325081">
    <property type="component" value="Unassembled WGS sequence"/>
</dbReference>
<evidence type="ECO:0000313" key="2">
    <source>
        <dbReference type="EMBL" id="GER37067.1"/>
    </source>
</evidence>
<organism evidence="2 3">
    <name type="scientific">Striga asiatica</name>
    <name type="common">Asiatic witchweed</name>
    <name type="synonym">Buchnera asiatica</name>
    <dbReference type="NCBI Taxonomy" id="4170"/>
    <lineage>
        <taxon>Eukaryota</taxon>
        <taxon>Viridiplantae</taxon>
        <taxon>Streptophyta</taxon>
        <taxon>Embryophyta</taxon>
        <taxon>Tracheophyta</taxon>
        <taxon>Spermatophyta</taxon>
        <taxon>Magnoliopsida</taxon>
        <taxon>eudicotyledons</taxon>
        <taxon>Gunneridae</taxon>
        <taxon>Pentapetalae</taxon>
        <taxon>asterids</taxon>
        <taxon>lamiids</taxon>
        <taxon>Lamiales</taxon>
        <taxon>Orobanchaceae</taxon>
        <taxon>Buchnereae</taxon>
        <taxon>Striga</taxon>
    </lineage>
</organism>
<keyword evidence="3" id="KW-1185">Reference proteome</keyword>
<keyword evidence="2" id="KW-0430">Lectin</keyword>
<dbReference type="GO" id="GO:0030246">
    <property type="term" value="F:carbohydrate binding"/>
    <property type="evidence" value="ECO:0007669"/>
    <property type="project" value="UniProtKB-KW"/>
</dbReference>
<name>A0A5A7PY84_STRAF</name>
<proteinExistence type="predicted"/>
<evidence type="ECO:0000313" key="3">
    <source>
        <dbReference type="Proteomes" id="UP000325081"/>
    </source>
</evidence>
<accession>A0A5A7PY84</accession>
<gene>
    <name evidence="2" type="ORF">STAS_13458</name>
</gene>